<dbReference type="AlphaFoldDB" id="A0A316UTJ3"/>
<dbReference type="GO" id="GO:0046872">
    <property type="term" value="F:metal ion binding"/>
    <property type="evidence" value="ECO:0007669"/>
    <property type="project" value="UniProtKB-KW"/>
</dbReference>
<proteinExistence type="inferred from homology"/>
<protein>
    <recommendedName>
        <fullName evidence="10">Rieske domain-containing protein</fullName>
    </recommendedName>
</protein>
<evidence type="ECO:0000256" key="7">
    <source>
        <dbReference type="ARBA" id="ARBA00023002"/>
    </source>
</evidence>
<comment type="similarity">
    <text evidence="2">Belongs to the FAD-dependent oxidoreductase family.</text>
</comment>
<dbReference type="SUPFAM" id="SSF50022">
    <property type="entry name" value="ISP domain"/>
    <property type="match status" value="1"/>
</dbReference>
<dbReference type="GO" id="GO:0016651">
    <property type="term" value="F:oxidoreductase activity, acting on NAD(P)H"/>
    <property type="evidence" value="ECO:0007669"/>
    <property type="project" value="TreeGrafter"/>
</dbReference>
<dbReference type="GO" id="GO:0005737">
    <property type="term" value="C:cytoplasm"/>
    <property type="evidence" value="ECO:0007669"/>
    <property type="project" value="TreeGrafter"/>
</dbReference>
<evidence type="ECO:0000256" key="6">
    <source>
        <dbReference type="ARBA" id="ARBA00022827"/>
    </source>
</evidence>
<evidence type="ECO:0000256" key="2">
    <source>
        <dbReference type="ARBA" id="ARBA00006442"/>
    </source>
</evidence>
<keyword evidence="7" id="KW-0560">Oxidoreductase</keyword>
<evidence type="ECO:0000256" key="9">
    <source>
        <dbReference type="ARBA" id="ARBA00023014"/>
    </source>
</evidence>
<evidence type="ECO:0000313" key="11">
    <source>
        <dbReference type="EMBL" id="PWN28610.1"/>
    </source>
</evidence>
<dbReference type="PANTHER" id="PTHR43557:SF2">
    <property type="entry name" value="RIESKE DOMAIN-CONTAINING PROTEIN-RELATED"/>
    <property type="match status" value="1"/>
</dbReference>
<evidence type="ECO:0000256" key="8">
    <source>
        <dbReference type="ARBA" id="ARBA00023004"/>
    </source>
</evidence>
<dbReference type="GO" id="GO:0051537">
    <property type="term" value="F:2 iron, 2 sulfur cluster binding"/>
    <property type="evidence" value="ECO:0007669"/>
    <property type="project" value="UniProtKB-KW"/>
</dbReference>
<dbReference type="SUPFAM" id="SSF55424">
    <property type="entry name" value="FAD/NAD-linked reductases, dimerisation (C-terminal) domain"/>
    <property type="match status" value="1"/>
</dbReference>
<evidence type="ECO:0000313" key="12">
    <source>
        <dbReference type="Proteomes" id="UP000245884"/>
    </source>
</evidence>
<feature type="domain" description="Rieske" evidence="10">
    <location>
        <begin position="4"/>
        <end position="106"/>
    </location>
</feature>
<dbReference type="Gene3D" id="3.50.50.60">
    <property type="entry name" value="FAD/NAD(P)-binding domain"/>
    <property type="match status" value="2"/>
</dbReference>
<dbReference type="PRINTS" id="PR00368">
    <property type="entry name" value="FADPNR"/>
</dbReference>
<dbReference type="InterPro" id="IPR036188">
    <property type="entry name" value="FAD/NAD-bd_sf"/>
</dbReference>
<dbReference type="PRINTS" id="PR00411">
    <property type="entry name" value="PNDRDTASEI"/>
</dbReference>
<dbReference type="InterPro" id="IPR023753">
    <property type="entry name" value="FAD/NAD-binding_dom"/>
</dbReference>
<dbReference type="InterPro" id="IPR016156">
    <property type="entry name" value="FAD/NAD-linked_Rdtase_dimer_sf"/>
</dbReference>
<sequence>MTRVKLASSKDLPKPGQKKAFTAFGSGDDALQILLSNFKGKIHATSAKCTHYGAPLENGVLTGDGCLICPWHGARFQAATGDLEDSPALDNLLSFPTEIDENGDVYVEAEEEQLKGKPGRPVECKGQVKQEGKGLVIIGGGSAAINAVESARKEGYLGKITLISSEKDAPLDRTKLSKGLVGDANALIWRSAAHLKNVLKVDLRTGTEVTGLSLKENKVQTSSGDSIEYDNLLLATGSIAKRLPLPGAKEGELKGVHVIREVGDVAEALASLGDKGDKDAVVIGSSFIGFEISIAMAGQKKAKSVTVVGMDKVPLAKILGEEVGLGLQQAQSKNNGIQFYQEASVEGIEGKDGTPTAVKIKDNNGKAVSIKADVVILGVGARPATDFLSKSAQGFPQLQKDGSIEVDSTLKVVGLPSGVDNVYAAGDIASWPAFDGKSGLNRIEHWNVAGNQGRAVGATVARLSGSGKNNSPQPYTRPPVFWSALGGQLRYVSDGNPAPPELDLTYLDGNPSEGKFLAFYGRKDGSVAAVSSMGRDPVVAHCIELYANGKMLSFEDVKSGKDPLSISLGADK</sequence>
<keyword evidence="8" id="KW-0408">Iron</keyword>
<dbReference type="PROSITE" id="PS51296">
    <property type="entry name" value="RIESKE"/>
    <property type="match status" value="1"/>
</dbReference>
<evidence type="ECO:0000259" key="10">
    <source>
        <dbReference type="PROSITE" id="PS51296"/>
    </source>
</evidence>
<name>A0A316UTJ3_9BASI</name>
<gene>
    <name evidence="11" type="ORF">BDZ90DRAFT_238981</name>
</gene>
<dbReference type="InterPro" id="IPR050446">
    <property type="entry name" value="FAD-oxidoreductase/Apoptosis"/>
</dbReference>
<keyword evidence="5" id="KW-0479">Metal-binding</keyword>
<dbReference type="Gene3D" id="2.102.10.10">
    <property type="entry name" value="Rieske [2Fe-2S] iron-sulphur domain"/>
    <property type="match status" value="1"/>
</dbReference>
<evidence type="ECO:0000256" key="5">
    <source>
        <dbReference type="ARBA" id="ARBA00022723"/>
    </source>
</evidence>
<dbReference type="InterPro" id="IPR017941">
    <property type="entry name" value="Rieske_2Fe-2S"/>
</dbReference>
<accession>A0A316UTJ3</accession>
<dbReference type="Gene3D" id="3.30.390.30">
    <property type="match status" value="1"/>
</dbReference>
<dbReference type="InterPro" id="IPR036922">
    <property type="entry name" value="Rieske_2Fe-2S_sf"/>
</dbReference>
<organism evidence="11 12">
    <name type="scientific">Jaminaea rosea</name>
    <dbReference type="NCBI Taxonomy" id="1569628"/>
    <lineage>
        <taxon>Eukaryota</taxon>
        <taxon>Fungi</taxon>
        <taxon>Dikarya</taxon>
        <taxon>Basidiomycota</taxon>
        <taxon>Ustilaginomycotina</taxon>
        <taxon>Exobasidiomycetes</taxon>
        <taxon>Microstromatales</taxon>
        <taxon>Microstromatales incertae sedis</taxon>
        <taxon>Jaminaea</taxon>
    </lineage>
</organism>
<dbReference type="Pfam" id="PF07992">
    <property type="entry name" value="Pyr_redox_2"/>
    <property type="match status" value="1"/>
</dbReference>
<evidence type="ECO:0000256" key="3">
    <source>
        <dbReference type="ARBA" id="ARBA00022630"/>
    </source>
</evidence>
<dbReference type="Proteomes" id="UP000245884">
    <property type="component" value="Unassembled WGS sequence"/>
</dbReference>
<keyword evidence="9" id="KW-0411">Iron-sulfur</keyword>
<keyword evidence="4" id="KW-0001">2Fe-2S</keyword>
<evidence type="ECO:0000256" key="1">
    <source>
        <dbReference type="ARBA" id="ARBA00001974"/>
    </source>
</evidence>
<dbReference type="GeneID" id="37029174"/>
<keyword evidence="12" id="KW-1185">Reference proteome</keyword>
<dbReference type="STRING" id="1569628.A0A316UTJ3"/>
<dbReference type="EMBL" id="KZ819665">
    <property type="protein sequence ID" value="PWN28610.1"/>
    <property type="molecule type" value="Genomic_DNA"/>
</dbReference>
<dbReference type="OrthoDB" id="6029at2759"/>
<dbReference type="RefSeq" id="XP_025363222.1">
    <property type="nucleotide sequence ID" value="XM_025507351.1"/>
</dbReference>
<dbReference type="SUPFAM" id="SSF51905">
    <property type="entry name" value="FAD/NAD(P)-binding domain"/>
    <property type="match status" value="1"/>
</dbReference>
<dbReference type="PANTHER" id="PTHR43557">
    <property type="entry name" value="APOPTOSIS-INDUCING FACTOR 1"/>
    <property type="match status" value="1"/>
</dbReference>
<comment type="cofactor">
    <cofactor evidence="1">
        <name>FAD</name>
        <dbReference type="ChEBI" id="CHEBI:57692"/>
    </cofactor>
</comment>
<reference evidence="11 12" key="1">
    <citation type="journal article" date="2018" name="Mol. Biol. Evol.">
        <title>Broad Genomic Sampling Reveals a Smut Pathogenic Ancestry of the Fungal Clade Ustilaginomycotina.</title>
        <authorList>
            <person name="Kijpornyongpan T."/>
            <person name="Mondo S.J."/>
            <person name="Barry K."/>
            <person name="Sandor L."/>
            <person name="Lee J."/>
            <person name="Lipzen A."/>
            <person name="Pangilinan J."/>
            <person name="LaButti K."/>
            <person name="Hainaut M."/>
            <person name="Henrissat B."/>
            <person name="Grigoriev I.V."/>
            <person name="Spatafora J.W."/>
            <person name="Aime M.C."/>
        </authorList>
    </citation>
    <scope>NUCLEOTIDE SEQUENCE [LARGE SCALE GENOMIC DNA]</scope>
    <source>
        <strain evidence="11 12">MCA 5214</strain>
    </source>
</reference>
<evidence type="ECO:0000256" key="4">
    <source>
        <dbReference type="ARBA" id="ARBA00022714"/>
    </source>
</evidence>
<dbReference type="Pfam" id="PF00355">
    <property type="entry name" value="Rieske"/>
    <property type="match status" value="1"/>
</dbReference>
<keyword evidence="3" id="KW-0285">Flavoprotein</keyword>
<keyword evidence="6" id="KW-0274">FAD</keyword>